<dbReference type="AlphaFoldDB" id="A0A972FIT4"/>
<keyword evidence="2" id="KW-1185">Reference proteome</keyword>
<name>A0A972FIT4_9FLAO</name>
<gene>
    <name evidence="1" type="ORF">G6047_00705</name>
</gene>
<comment type="caution">
    <text evidence="1">The sequence shown here is derived from an EMBL/GenBank/DDBJ whole genome shotgun (WGS) entry which is preliminary data.</text>
</comment>
<sequence>MKYYQLYRTAEPKIVGVKTGASQVELKLDGSIKTQKYVEFDNYFSGYNHDFFKDQQKIESLRPPVFRGVLRKNAKVTDLMQYGQEFSYLPYLYSQKYIDIIKAFTIGNHYLFDFTIEDVAERFYLMFVEKIPTSEVKFDQSVIYTGHKVLNNIKYYQINTYEEFLQLLQSAPLAKYEKITISKIYDDRDIISIQATGGDFYSERLIDFLLDCNVTGLDIKYNTSIELDFK</sequence>
<accession>A0A972FIT4</accession>
<protein>
    <submittedName>
        <fullName evidence="1">Uncharacterized protein</fullName>
    </submittedName>
</protein>
<organism evidence="1 2">
    <name type="scientific">Flavobacterium silvaticum</name>
    <dbReference type="NCBI Taxonomy" id="1852020"/>
    <lineage>
        <taxon>Bacteria</taxon>
        <taxon>Pseudomonadati</taxon>
        <taxon>Bacteroidota</taxon>
        <taxon>Flavobacteriia</taxon>
        <taxon>Flavobacteriales</taxon>
        <taxon>Flavobacteriaceae</taxon>
        <taxon>Flavobacterium</taxon>
    </lineage>
</organism>
<evidence type="ECO:0000313" key="2">
    <source>
        <dbReference type="Proteomes" id="UP000712080"/>
    </source>
</evidence>
<evidence type="ECO:0000313" key="1">
    <source>
        <dbReference type="EMBL" id="NMH26538.1"/>
    </source>
</evidence>
<reference evidence="1" key="1">
    <citation type="submission" date="2020-02" db="EMBL/GenBank/DDBJ databases">
        <title>Flavobacterium sp. genome.</title>
        <authorList>
            <person name="Jung H.S."/>
            <person name="Baek J.H."/>
            <person name="Jeon C.O."/>
        </authorList>
    </citation>
    <scope>NUCLEOTIDE SEQUENCE</scope>
    <source>
        <strain evidence="1">SE-s28</strain>
    </source>
</reference>
<dbReference type="EMBL" id="JAAMPU010000090">
    <property type="protein sequence ID" value="NMH26538.1"/>
    <property type="molecule type" value="Genomic_DNA"/>
</dbReference>
<dbReference type="Proteomes" id="UP000712080">
    <property type="component" value="Unassembled WGS sequence"/>
</dbReference>
<dbReference type="RefSeq" id="WP_169525444.1">
    <property type="nucleotide sequence ID" value="NZ_JAAMPU010000090.1"/>
</dbReference>
<proteinExistence type="predicted"/>